<organism evidence="1">
    <name type="scientific">Thermodesulfobacterium geofontis</name>
    <dbReference type="NCBI Taxonomy" id="1295609"/>
    <lineage>
        <taxon>Bacteria</taxon>
        <taxon>Pseudomonadati</taxon>
        <taxon>Thermodesulfobacteriota</taxon>
        <taxon>Thermodesulfobacteria</taxon>
        <taxon>Thermodesulfobacteriales</taxon>
        <taxon>Thermodesulfobacteriaceae</taxon>
        <taxon>Thermodesulfobacterium</taxon>
    </lineage>
</organism>
<evidence type="ECO:0000313" key="1">
    <source>
        <dbReference type="EMBL" id="HHQ16691.1"/>
    </source>
</evidence>
<dbReference type="EMBL" id="DRWR01000124">
    <property type="protein sequence ID" value="HHQ16691.1"/>
    <property type="molecule type" value="Genomic_DNA"/>
</dbReference>
<dbReference type="SUPFAM" id="SSF53335">
    <property type="entry name" value="S-adenosyl-L-methionine-dependent methyltransferases"/>
    <property type="match status" value="1"/>
</dbReference>
<dbReference type="AlphaFoldDB" id="A0A7V5XHR2"/>
<gene>
    <name evidence="1" type="ORF">ENM15_07765</name>
</gene>
<accession>A0A7V5XHR2</accession>
<evidence type="ECO:0008006" key="2">
    <source>
        <dbReference type="Google" id="ProtNLM"/>
    </source>
</evidence>
<sequence>MNTHPTSLNKMKAFVEGYLKEFENSELIIVDVGAKAYLNSPTYRPFFNKPKWKYFGLDLEPGKNVDIVISDPYNWREVPDNFADVVISGQTFEHIEFPWLTVKGGI</sequence>
<proteinExistence type="predicted"/>
<comment type="caution">
    <text evidence="1">The sequence shown here is derived from an EMBL/GenBank/DDBJ whole genome shotgun (WGS) entry which is preliminary data.</text>
</comment>
<protein>
    <recommendedName>
        <fullName evidence="2">Methyltransferase type 11</fullName>
    </recommendedName>
</protein>
<dbReference type="InterPro" id="IPR029063">
    <property type="entry name" value="SAM-dependent_MTases_sf"/>
</dbReference>
<name>A0A7V5XHR2_9BACT</name>
<reference evidence="1" key="1">
    <citation type="journal article" date="2020" name="mSystems">
        <title>Genome- and Community-Level Interaction Insights into Carbon Utilization and Element Cycling Functions of Hydrothermarchaeota in Hydrothermal Sediment.</title>
        <authorList>
            <person name="Zhou Z."/>
            <person name="Liu Y."/>
            <person name="Xu W."/>
            <person name="Pan J."/>
            <person name="Luo Z.H."/>
            <person name="Li M."/>
        </authorList>
    </citation>
    <scope>NUCLEOTIDE SEQUENCE [LARGE SCALE GENOMIC DNA]</scope>
    <source>
        <strain evidence="1">SpSt-106</strain>
    </source>
</reference>